<dbReference type="GO" id="GO:0030970">
    <property type="term" value="P:retrograde protein transport, ER to cytosol"/>
    <property type="evidence" value="ECO:0007669"/>
    <property type="project" value="TreeGrafter"/>
</dbReference>
<dbReference type="PANTHER" id="PTHR28621">
    <property type="entry name" value="SELENOPROTEIN S"/>
    <property type="match status" value="1"/>
</dbReference>
<sequence length="161" mass="18560">MDVPPNETPEPVKSLFDSVTGLLAAYGWSILFFLVVANLLWSHFYPKYKKWREKLEDQEKEAEYEQNPDLIISRQEALALARQRLQEQHDRLAREYAEKMKEKEEKKRKEKIEAYERMMRGKSKSSQPQTLRGSDYNPLMGSGSGSCSYRPARQRGGGGGG</sequence>
<keyword evidence="5 11" id="KW-0812">Transmembrane</keyword>
<accession>A0A087UKN9</accession>
<dbReference type="GO" id="GO:0036513">
    <property type="term" value="C:Derlin-1 retrotranslocation complex"/>
    <property type="evidence" value="ECO:0007669"/>
    <property type="project" value="TreeGrafter"/>
</dbReference>
<evidence type="ECO:0000256" key="8">
    <source>
        <dbReference type="ARBA" id="ARBA00022989"/>
    </source>
</evidence>
<evidence type="ECO:0000256" key="2">
    <source>
        <dbReference type="ARBA" id="ARBA00004496"/>
    </source>
</evidence>
<evidence type="ECO:0000256" key="4">
    <source>
        <dbReference type="ARBA" id="ARBA00022490"/>
    </source>
</evidence>
<name>A0A087UKN9_STEMI</name>
<comment type="similarity">
    <text evidence="3">Belongs to the selenoprotein S family.</text>
</comment>
<keyword evidence="6" id="KW-0256">Endoplasmic reticulum</keyword>
<comment type="subcellular location">
    <subcellularLocation>
        <location evidence="2">Cytoplasm</location>
    </subcellularLocation>
    <subcellularLocation>
        <location evidence="1">Endoplasmic reticulum membrane</location>
        <topology evidence="1">Single-pass membrane protein</topology>
    </subcellularLocation>
</comment>
<evidence type="ECO:0000256" key="7">
    <source>
        <dbReference type="ARBA" id="ARBA00022933"/>
    </source>
</evidence>
<dbReference type="GO" id="GO:0036502">
    <property type="term" value="C:Derlin-1-VIMP complex"/>
    <property type="evidence" value="ECO:0007669"/>
    <property type="project" value="TreeGrafter"/>
</dbReference>
<dbReference type="InterPro" id="IPR009703">
    <property type="entry name" value="Selenoprotein_S"/>
</dbReference>
<keyword evidence="8 11" id="KW-1133">Transmembrane helix</keyword>
<keyword evidence="4" id="KW-0963">Cytoplasm</keyword>
<dbReference type="Gene3D" id="6.10.250.2950">
    <property type="match status" value="1"/>
</dbReference>
<dbReference type="PANTHER" id="PTHR28621:SF1">
    <property type="entry name" value="SELENOPROTEIN S"/>
    <property type="match status" value="1"/>
</dbReference>
<dbReference type="Pfam" id="PF06936">
    <property type="entry name" value="Selenoprotein_S"/>
    <property type="match status" value="2"/>
</dbReference>
<gene>
    <name evidence="12" type="ORF">X975_05661</name>
</gene>
<keyword evidence="7" id="KW-0712">Selenocysteine</keyword>
<dbReference type="Proteomes" id="UP000054359">
    <property type="component" value="Unassembled WGS sequence"/>
</dbReference>
<organism evidence="12 13">
    <name type="scientific">Stegodyphus mimosarum</name>
    <name type="common">African social velvet spider</name>
    <dbReference type="NCBI Taxonomy" id="407821"/>
    <lineage>
        <taxon>Eukaryota</taxon>
        <taxon>Metazoa</taxon>
        <taxon>Ecdysozoa</taxon>
        <taxon>Arthropoda</taxon>
        <taxon>Chelicerata</taxon>
        <taxon>Arachnida</taxon>
        <taxon>Araneae</taxon>
        <taxon>Araneomorphae</taxon>
        <taxon>Entelegynae</taxon>
        <taxon>Eresoidea</taxon>
        <taxon>Eresidae</taxon>
        <taxon>Stegodyphus</taxon>
    </lineage>
</organism>
<reference evidence="12 13" key="1">
    <citation type="submission" date="2013-11" db="EMBL/GenBank/DDBJ databases">
        <title>Genome sequencing of Stegodyphus mimosarum.</title>
        <authorList>
            <person name="Bechsgaard J."/>
        </authorList>
    </citation>
    <scope>NUCLEOTIDE SEQUENCE [LARGE SCALE GENOMIC DNA]</scope>
</reference>
<keyword evidence="9 11" id="KW-0472">Membrane</keyword>
<evidence type="ECO:0000256" key="5">
    <source>
        <dbReference type="ARBA" id="ARBA00022692"/>
    </source>
</evidence>
<dbReference type="OrthoDB" id="75792at2759"/>
<protein>
    <submittedName>
        <fullName evidence="12">Selenoprotein S</fullName>
    </submittedName>
</protein>
<evidence type="ECO:0000256" key="10">
    <source>
        <dbReference type="SAM" id="MobiDB-lite"/>
    </source>
</evidence>
<keyword evidence="13" id="KW-1185">Reference proteome</keyword>
<evidence type="ECO:0000256" key="9">
    <source>
        <dbReference type="ARBA" id="ARBA00023136"/>
    </source>
</evidence>
<dbReference type="AlphaFoldDB" id="A0A087UKN9"/>
<evidence type="ECO:0000256" key="1">
    <source>
        <dbReference type="ARBA" id="ARBA00004389"/>
    </source>
</evidence>
<dbReference type="GO" id="GO:0030968">
    <property type="term" value="P:endoplasmic reticulum unfolded protein response"/>
    <property type="evidence" value="ECO:0007669"/>
    <property type="project" value="TreeGrafter"/>
</dbReference>
<feature type="region of interest" description="Disordered" evidence="10">
    <location>
        <begin position="114"/>
        <end position="161"/>
    </location>
</feature>
<evidence type="ECO:0000256" key="6">
    <source>
        <dbReference type="ARBA" id="ARBA00022824"/>
    </source>
</evidence>
<evidence type="ECO:0000256" key="3">
    <source>
        <dbReference type="ARBA" id="ARBA00011034"/>
    </source>
</evidence>
<dbReference type="OMA" id="KIAMWEN"/>
<evidence type="ECO:0000256" key="11">
    <source>
        <dbReference type="SAM" id="Phobius"/>
    </source>
</evidence>
<feature type="transmembrane region" description="Helical" evidence="11">
    <location>
        <begin position="20"/>
        <end position="41"/>
    </location>
</feature>
<evidence type="ECO:0000313" key="12">
    <source>
        <dbReference type="EMBL" id="KFM77928.1"/>
    </source>
</evidence>
<proteinExistence type="inferred from homology"/>
<evidence type="ECO:0000313" key="13">
    <source>
        <dbReference type="Proteomes" id="UP000054359"/>
    </source>
</evidence>
<feature type="non-terminal residue" evidence="12">
    <location>
        <position position="161"/>
    </location>
</feature>
<dbReference type="EMBL" id="KK120276">
    <property type="protein sequence ID" value="KFM77928.1"/>
    <property type="molecule type" value="Genomic_DNA"/>
</dbReference>
<dbReference type="STRING" id="407821.A0A087UKN9"/>